<evidence type="ECO:0000313" key="2">
    <source>
        <dbReference type="Proteomes" id="UP001166585"/>
    </source>
</evidence>
<name>A0ABS5R3I7_9HYPH</name>
<dbReference type="RefSeq" id="WP_213754082.1">
    <property type="nucleotide sequence ID" value="NZ_JAHCQH010000014.1"/>
</dbReference>
<accession>A0ABS5R3I7</accession>
<keyword evidence="2" id="KW-1185">Reference proteome</keyword>
<organism evidence="1 2">
    <name type="scientific">Ancylobacter radicis</name>
    <dbReference type="NCBI Taxonomy" id="2836179"/>
    <lineage>
        <taxon>Bacteria</taxon>
        <taxon>Pseudomonadati</taxon>
        <taxon>Pseudomonadota</taxon>
        <taxon>Alphaproteobacteria</taxon>
        <taxon>Hyphomicrobiales</taxon>
        <taxon>Xanthobacteraceae</taxon>
        <taxon>Ancylobacter</taxon>
    </lineage>
</organism>
<comment type="caution">
    <text evidence="1">The sequence shown here is derived from an EMBL/GenBank/DDBJ whole genome shotgun (WGS) entry which is preliminary data.</text>
</comment>
<dbReference type="EMBL" id="JAHCQH010000014">
    <property type="protein sequence ID" value="MBS9476224.1"/>
    <property type="molecule type" value="Genomic_DNA"/>
</dbReference>
<evidence type="ECO:0000313" key="1">
    <source>
        <dbReference type="EMBL" id="MBS9476224.1"/>
    </source>
</evidence>
<protein>
    <submittedName>
        <fullName evidence="1">Uncharacterized protein</fullName>
    </submittedName>
</protein>
<sequence>MPANAWAIWNDCNGIFTTEIYDTKAAADAECAKDFWLRAGCRVVPVKVTAEPEDKWHFRDWQERDRTVGPSVDRSW</sequence>
<gene>
    <name evidence="1" type="ORF">KIP89_03800</name>
</gene>
<dbReference type="Proteomes" id="UP001166585">
    <property type="component" value="Unassembled WGS sequence"/>
</dbReference>
<proteinExistence type="predicted"/>
<reference evidence="1" key="1">
    <citation type="submission" date="2021-05" db="EMBL/GenBank/DDBJ databases">
        <authorList>
            <person name="Sun Q."/>
            <person name="Inoue M."/>
        </authorList>
    </citation>
    <scope>NUCLEOTIDE SEQUENCE</scope>
    <source>
        <strain evidence="1">VKM B-3255</strain>
    </source>
</reference>